<protein>
    <submittedName>
        <fullName evidence="2">Uncharacterized protein</fullName>
    </submittedName>
</protein>
<proteinExistence type="predicted"/>
<evidence type="ECO:0000313" key="2">
    <source>
        <dbReference type="EMBL" id="SEF57506.1"/>
    </source>
</evidence>
<dbReference type="AlphaFoldDB" id="A0A1H5T3Z4"/>
<keyword evidence="1" id="KW-1133">Transmembrane helix</keyword>
<dbReference type="RefSeq" id="WP_103912396.1">
    <property type="nucleotide sequence ID" value="NZ_FNUS01000001.1"/>
</dbReference>
<organism evidence="2 3">
    <name type="scientific">Halpernia humi</name>
    <dbReference type="NCBI Taxonomy" id="493375"/>
    <lineage>
        <taxon>Bacteria</taxon>
        <taxon>Pseudomonadati</taxon>
        <taxon>Bacteroidota</taxon>
        <taxon>Flavobacteriia</taxon>
        <taxon>Flavobacteriales</taxon>
        <taxon>Weeksellaceae</taxon>
        <taxon>Chryseobacterium group</taxon>
        <taxon>Halpernia</taxon>
    </lineage>
</organism>
<feature type="transmembrane region" description="Helical" evidence="1">
    <location>
        <begin position="105"/>
        <end position="123"/>
    </location>
</feature>
<keyword evidence="3" id="KW-1185">Reference proteome</keyword>
<reference evidence="3" key="1">
    <citation type="submission" date="2016-10" db="EMBL/GenBank/DDBJ databases">
        <authorList>
            <person name="Varghese N."/>
            <person name="Submissions S."/>
        </authorList>
    </citation>
    <scope>NUCLEOTIDE SEQUENCE [LARGE SCALE GENOMIC DNA]</scope>
    <source>
        <strain evidence="3">DSM 21580</strain>
    </source>
</reference>
<keyword evidence="1" id="KW-0812">Transmembrane</keyword>
<dbReference type="EMBL" id="FNUS01000001">
    <property type="protein sequence ID" value="SEF57506.1"/>
    <property type="molecule type" value="Genomic_DNA"/>
</dbReference>
<sequence>MNKNFINLKEELLRKGFSERNFDYLYNAVKSGKNREVIFKNLTSDVRKVEPSMATEALDKIFEINGGEFKYENRNGYMYSIAYAIVAVLSLLMIIAYLNGSFIKLKLFIAAIAGFFIFSYKFVTTLYKSSRGKYRGE</sequence>
<evidence type="ECO:0000313" key="3">
    <source>
        <dbReference type="Proteomes" id="UP000236738"/>
    </source>
</evidence>
<dbReference type="OrthoDB" id="1255831at2"/>
<evidence type="ECO:0000256" key="1">
    <source>
        <dbReference type="SAM" id="Phobius"/>
    </source>
</evidence>
<accession>A0A1H5T3Z4</accession>
<keyword evidence="1" id="KW-0472">Membrane</keyword>
<name>A0A1H5T3Z4_9FLAO</name>
<dbReference type="Proteomes" id="UP000236738">
    <property type="component" value="Unassembled WGS sequence"/>
</dbReference>
<gene>
    <name evidence="2" type="ORF">SAMN05421847_0358</name>
</gene>
<feature type="transmembrane region" description="Helical" evidence="1">
    <location>
        <begin position="77"/>
        <end position="99"/>
    </location>
</feature>